<proteinExistence type="predicted"/>
<reference evidence="1 2" key="1">
    <citation type="submission" date="2015-01" db="EMBL/GenBank/DDBJ databases">
        <title>Evolution of Trichinella species and genotypes.</title>
        <authorList>
            <person name="Korhonen P.K."/>
            <person name="Edoardo P."/>
            <person name="Giuseppe L.R."/>
            <person name="Gasser R.B."/>
        </authorList>
    </citation>
    <scope>NUCLEOTIDE SEQUENCE [LARGE SCALE GENOMIC DNA]</scope>
    <source>
        <strain evidence="1">ISS1980</strain>
    </source>
</reference>
<evidence type="ECO:0000313" key="2">
    <source>
        <dbReference type="Proteomes" id="UP000054843"/>
    </source>
</evidence>
<sequence>MKILRCVSQEKFACLGIIESNKLYVYEAESFVVLQLPDGMKDMYFGLEAAEKHQLFFLLKDQEEKYDYTLCIP</sequence>
<dbReference type="EMBL" id="JYDO01000202">
    <property type="protein sequence ID" value="KRZ67276.1"/>
    <property type="molecule type" value="Genomic_DNA"/>
</dbReference>
<dbReference type="Proteomes" id="UP000054843">
    <property type="component" value="Unassembled WGS sequence"/>
</dbReference>
<comment type="caution">
    <text evidence="1">The sequence shown here is derived from an EMBL/GenBank/DDBJ whole genome shotgun (WGS) entry which is preliminary data.</text>
</comment>
<gene>
    <name evidence="1" type="ORF">T10_1080</name>
</gene>
<organism evidence="1 2">
    <name type="scientific">Trichinella papuae</name>
    <dbReference type="NCBI Taxonomy" id="268474"/>
    <lineage>
        <taxon>Eukaryota</taxon>
        <taxon>Metazoa</taxon>
        <taxon>Ecdysozoa</taxon>
        <taxon>Nematoda</taxon>
        <taxon>Enoplea</taxon>
        <taxon>Dorylaimia</taxon>
        <taxon>Trichinellida</taxon>
        <taxon>Trichinellidae</taxon>
        <taxon>Trichinella</taxon>
    </lineage>
</organism>
<accession>A0A0V1M6M6</accession>
<name>A0A0V1M6M6_9BILA</name>
<protein>
    <submittedName>
        <fullName evidence="1">Uncharacterized protein</fullName>
    </submittedName>
</protein>
<keyword evidence="2" id="KW-1185">Reference proteome</keyword>
<evidence type="ECO:0000313" key="1">
    <source>
        <dbReference type="EMBL" id="KRZ67276.1"/>
    </source>
</evidence>
<dbReference type="AlphaFoldDB" id="A0A0V1M6M6"/>